<proteinExistence type="predicted"/>
<reference evidence="7" key="1">
    <citation type="submission" date="2019-09" db="EMBL/GenBank/DDBJ databases">
        <title>Mumia zhuanghuii sp. nov. isolated from the intestinal contents of plateau pika (Ochotona curzoniae) in the Qinghai-Tibet plateau of China.</title>
        <authorList>
            <person name="Tian Z."/>
        </authorList>
    </citation>
    <scope>NUCLEOTIDE SEQUENCE [LARGE SCALE GENOMIC DNA]</scope>
    <source>
        <strain evidence="7">DSM 25564</strain>
    </source>
</reference>
<keyword evidence="1" id="KW-0805">Transcription regulation</keyword>
<evidence type="ECO:0000256" key="1">
    <source>
        <dbReference type="ARBA" id="ARBA00023015"/>
    </source>
</evidence>
<feature type="domain" description="HTH tetR-type" evidence="5">
    <location>
        <begin position="13"/>
        <end position="73"/>
    </location>
</feature>
<evidence type="ECO:0000313" key="6">
    <source>
        <dbReference type="EMBL" id="KAA9089829.1"/>
    </source>
</evidence>
<evidence type="ECO:0000256" key="2">
    <source>
        <dbReference type="ARBA" id="ARBA00023125"/>
    </source>
</evidence>
<evidence type="ECO:0000256" key="4">
    <source>
        <dbReference type="PROSITE-ProRule" id="PRU00335"/>
    </source>
</evidence>
<protein>
    <submittedName>
        <fullName evidence="6">TetR/AcrR family transcriptional regulator</fullName>
    </submittedName>
</protein>
<dbReference type="SUPFAM" id="SSF46689">
    <property type="entry name" value="Homeodomain-like"/>
    <property type="match status" value="1"/>
</dbReference>
<dbReference type="InterPro" id="IPR050109">
    <property type="entry name" value="HTH-type_TetR-like_transc_reg"/>
</dbReference>
<dbReference type="PRINTS" id="PR00455">
    <property type="entry name" value="HTHTETR"/>
</dbReference>
<dbReference type="Pfam" id="PF00440">
    <property type="entry name" value="TetR_N"/>
    <property type="match status" value="1"/>
</dbReference>
<gene>
    <name evidence="6" type="ORF">F6B42_05080</name>
</gene>
<dbReference type="InterPro" id="IPR001647">
    <property type="entry name" value="HTH_TetR"/>
</dbReference>
<evidence type="ECO:0000259" key="5">
    <source>
        <dbReference type="PROSITE" id="PS50977"/>
    </source>
</evidence>
<dbReference type="GO" id="GO:0003700">
    <property type="term" value="F:DNA-binding transcription factor activity"/>
    <property type="evidence" value="ECO:0007669"/>
    <property type="project" value="TreeGrafter"/>
</dbReference>
<dbReference type="AlphaFoldDB" id="A0A5J5IVU8"/>
<evidence type="ECO:0000313" key="7">
    <source>
        <dbReference type="Proteomes" id="UP000327039"/>
    </source>
</evidence>
<dbReference type="Gene3D" id="1.10.357.10">
    <property type="entry name" value="Tetracycline Repressor, domain 2"/>
    <property type="match status" value="1"/>
</dbReference>
<comment type="caution">
    <text evidence="6">The sequence shown here is derived from an EMBL/GenBank/DDBJ whole genome shotgun (WGS) entry which is preliminary data.</text>
</comment>
<dbReference type="RefSeq" id="WP_150418459.1">
    <property type="nucleotide sequence ID" value="NZ_VYRZ01000001.1"/>
</dbReference>
<feature type="DNA-binding region" description="H-T-H motif" evidence="4">
    <location>
        <begin position="36"/>
        <end position="55"/>
    </location>
</feature>
<name>A0A5J5IVU8_9MICO</name>
<accession>A0A5J5IVU8</accession>
<keyword evidence="7" id="KW-1185">Reference proteome</keyword>
<dbReference type="EMBL" id="VYRZ01000001">
    <property type="protein sequence ID" value="KAA9089829.1"/>
    <property type="molecule type" value="Genomic_DNA"/>
</dbReference>
<evidence type="ECO:0000256" key="3">
    <source>
        <dbReference type="ARBA" id="ARBA00023163"/>
    </source>
</evidence>
<dbReference type="PANTHER" id="PTHR30055:SF234">
    <property type="entry name" value="HTH-TYPE TRANSCRIPTIONAL REGULATOR BETI"/>
    <property type="match status" value="1"/>
</dbReference>
<dbReference type="PROSITE" id="PS50977">
    <property type="entry name" value="HTH_TETR_2"/>
    <property type="match status" value="1"/>
</dbReference>
<organism evidence="6 7">
    <name type="scientific">Microbacterium radiodurans</name>
    <dbReference type="NCBI Taxonomy" id="661398"/>
    <lineage>
        <taxon>Bacteria</taxon>
        <taxon>Bacillati</taxon>
        <taxon>Actinomycetota</taxon>
        <taxon>Actinomycetes</taxon>
        <taxon>Micrococcales</taxon>
        <taxon>Microbacteriaceae</taxon>
        <taxon>Microbacterium</taxon>
    </lineage>
</organism>
<dbReference type="InterPro" id="IPR009057">
    <property type="entry name" value="Homeodomain-like_sf"/>
</dbReference>
<keyword evidence="3" id="KW-0804">Transcription</keyword>
<dbReference type="Proteomes" id="UP000327039">
    <property type="component" value="Unassembled WGS sequence"/>
</dbReference>
<sequence>MDAETRQPTRSRENTRMRLLDAAHEVFAEVGLDAASVEAVCERAGFTRGAFYSNFASKDELFLALVERSSTEQLDRVADRVRALDRTAVPDPASLVPQIVGVSMAGLEPRLVCELRAQALRDDRMAAAYLQLQDGIVARVQSIVDEIRTVYELRFRIPIPEVARLMVDLAETTCERAAIEGRVEPETSGLLHERIGLLATALLAD</sequence>
<dbReference type="PANTHER" id="PTHR30055">
    <property type="entry name" value="HTH-TYPE TRANSCRIPTIONAL REGULATOR RUTR"/>
    <property type="match status" value="1"/>
</dbReference>
<dbReference type="OrthoDB" id="7252896at2"/>
<keyword evidence="2 4" id="KW-0238">DNA-binding</keyword>
<dbReference type="GO" id="GO:0000976">
    <property type="term" value="F:transcription cis-regulatory region binding"/>
    <property type="evidence" value="ECO:0007669"/>
    <property type="project" value="TreeGrafter"/>
</dbReference>